<comment type="caution">
    <text evidence="4">The sequence shown here is derived from an EMBL/GenBank/DDBJ whole genome shotgun (WGS) entry which is preliminary data.</text>
</comment>
<keyword evidence="2" id="KW-0813">Transport</keyword>
<dbReference type="Gene3D" id="1.20.1280.170">
    <property type="entry name" value="Exocyst complex component Exo70"/>
    <property type="match status" value="1"/>
</dbReference>
<dbReference type="Proteomes" id="UP000037510">
    <property type="component" value="Unassembled WGS sequence"/>
</dbReference>
<sequence>MCWLQCVRALEEWLDGVKNDGAAGAVDGTVHQLAAAALAHCHALAAHMHTIGNGPHTTHHRISSNIALRCAGPALAAEPSYARAVGQLSGAHDRDAVMLAVYMRNWNKIIAHLVLDETLPAKLRDKDRQMLKDKFARGFSVPDAELREALKRDNKQAILPRYSAFHE</sequence>
<dbReference type="GO" id="GO:0005546">
    <property type="term" value="F:phosphatidylinositol-4,5-bisphosphate binding"/>
    <property type="evidence" value="ECO:0007669"/>
    <property type="project" value="InterPro"/>
</dbReference>
<evidence type="ECO:0000256" key="1">
    <source>
        <dbReference type="ARBA" id="ARBA00006756"/>
    </source>
</evidence>
<evidence type="ECO:0000259" key="3">
    <source>
        <dbReference type="Pfam" id="PF03081"/>
    </source>
</evidence>
<dbReference type="GO" id="GO:0000145">
    <property type="term" value="C:exocyst"/>
    <property type="evidence" value="ECO:0007669"/>
    <property type="project" value="InterPro"/>
</dbReference>
<keyword evidence="5" id="KW-1185">Reference proteome</keyword>
<gene>
    <name evidence="4" type="ORF">OBRU01_18188</name>
</gene>
<dbReference type="InterPro" id="IPR016159">
    <property type="entry name" value="Cullin_repeat-like_dom_sf"/>
</dbReference>
<proteinExistence type="inferred from homology"/>
<dbReference type="SUPFAM" id="SSF74788">
    <property type="entry name" value="Cullin repeat-like"/>
    <property type="match status" value="1"/>
</dbReference>
<reference evidence="4 5" key="1">
    <citation type="journal article" date="2015" name="Genome Biol. Evol.">
        <title>The genome of winter moth (Operophtera brumata) provides a genomic perspective on sexual dimorphism and phenology.</title>
        <authorList>
            <person name="Derks M.F."/>
            <person name="Smit S."/>
            <person name="Salis L."/>
            <person name="Schijlen E."/>
            <person name="Bossers A."/>
            <person name="Mateman C."/>
            <person name="Pijl A.S."/>
            <person name="de Ridder D."/>
            <person name="Groenen M.A."/>
            <person name="Visser M.E."/>
            <person name="Megens H.J."/>
        </authorList>
    </citation>
    <scope>NUCLEOTIDE SEQUENCE [LARGE SCALE GENOMIC DNA]</scope>
    <source>
        <strain evidence="4">WM2013NL</strain>
        <tissue evidence="4">Head and thorax</tissue>
    </source>
</reference>
<dbReference type="STRING" id="104452.A0A0L7KZD2"/>
<dbReference type="GO" id="GO:0006887">
    <property type="term" value="P:exocytosis"/>
    <property type="evidence" value="ECO:0007669"/>
    <property type="project" value="InterPro"/>
</dbReference>
<dbReference type="EMBL" id="JTDY01004118">
    <property type="protein sequence ID" value="KOB68582.1"/>
    <property type="molecule type" value="Genomic_DNA"/>
</dbReference>
<comment type="similarity">
    <text evidence="1">Belongs to the EXO70 family.</text>
</comment>
<evidence type="ECO:0000313" key="4">
    <source>
        <dbReference type="EMBL" id="KOB68582.1"/>
    </source>
</evidence>
<dbReference type="InterPro" id="IPR046364">
    <property type="entry name" value="Exo70_C"/>
</dbReference>
<protein>
    <submittedName>
        <fullName evidence="4">Putative exocyst complex component</fullName>
    </submittedName>
</protein>
<feature type="domain" description="Exocyst complex subunit Exo70 C-terminal" evidence="3">
    <location>
        <begin position="101"/>
        <end position="167"/>
    </location>
</feature>
<name>A0A0L7KZD2_OPEBR</name>
<dbReference type="AlphaFoldDB" id="A0A0L7KZD2"/>
<organism evidence="4 5">
    <name type="scientific">Operophtera brumata</name>
    <name type="common">Winter moth</name>
    <name type="synonym">Phalaena brumata</name>
    <dbReference type="NCBI Taxonomy" id="104452"/>
    <lineage>
        <taxon>Eukaryota</taxon>
        <taxon>Metazoa</taxon>
        <taxon>Ecdysozoa</taxon>
        <taxon>Arthropoda</taxon>
        <taxon>Hexapoda</taxon>
        <taxon>Insecta</taxon>
        <taxon>Pterygota</taxon>
        <taxon>Neoptera</taxon>
        <taxon>Endopterygota</taxon>
        <taxon>Lepidoptera</taxon>
        <taxon>Glossata</taxon>
        <taxon>Ditrysia</taxon>
        <taxon>Geometroidea</taxon>
        <taxon>Geometridae</taxon>
        <taxon>Larentiinae</taxon>
        <taxon>Operophtera</taxon>
    </lineage>
</organism>
<dbReference type="Pfam" id="PF03081">
    <property type="entry name" value="Exo70_C"/>
    <property type="match status" value="1"/>
</dbReference>
<evidence type="ECO:0000313" key="5">
    <source>
        <dbReference type="Proteomes" id="UP000037510"/>
    </source>
</evidence>
<accession>A0A0L7KZD2</accession>
<evidence type="ECO:0000256" key="2">
    <source>
        <dbReference type="ARBA" id="ARBA00022448"/>
    </source>
</evidence>
<feature type="non-terminal residue" evidence="4">
    <location>
        <position position="167"/>
    </location>
</feature>